<dbReference type="InterPro" id="IPR036986">
    <property type="entry name" value="S4_RNA-bd_sf"/>
</dbReference>
<comment type="similarity">
    <text evidence="2">Belongs to the TlyA family.</text>
</comment>
<dbReference type="PANTHER" id="PTHR32319">
    <property type="entry name" value="BACTERIAL HEMOLYSIN-LIKE PROTEIN"/>
    <property type="match status" value="1"/>
</dbReference>
<dbReference type="EC" id="2.1.1.227" evidence="5"/>
<evidence type="ECO:0000256" key="3">
    <source>
        <dbReference type="PROSITE-ProRule" id="PRU00182"/>
    </source>
</evidence>
<dbReference type="GO" id="GO:0003723">
    <property type="term" value="F:RNA binding"/>
    <property type="evidence" value="ECO:0007669"/>
    <property type="project" value="UniProtKB-KW"/>
</dbReference>
<evidence type="ECO:0000256" key="1">
    <source>
        <dbReference type="ARBA" id="ARBA00022884"/>
    </source>
</evidence>
<protein>
    <submittedName>
        <fullName evidence="5">23S rRNA (Cytidine1920-2'-O)/16S rRNA (Cytidine1409-2'-O)-methyltransferase</fullName>
        <ecNumber evidence="5">2.1.1.226</ecNumber>
        <ecNumber evidence="5">2.1.1.227</ecNumber>
    </submittedName>
</protein>
<evidence type="ECO:0000313" key="5">
    <source>
        <dbReference type="EMBL" id="MBB4658655.1"/>
    </source>
</evidence>
<dbReference type="PANTHER" id="PTHR32319:SF0">
    <property type="entry name" value="BACTERIAL HEMOLYSIN-LIKE PROTEIN"/>
    <property type="match status" value="1"/>
</dbReference>
<keyword evidence="5" id="KW-0808">Transferase</keyword>
<dbReference type="Gene3D" id="3.40.50.150">
    <property type="entry name" value="Vaccinia Virus protein VP39"/>
    <property type="match status" value="1"/>
</dbReference>
<gene>
    <name evidence="5" type="ORF">GGQ59_001169</name>
</gene>
<dbReference type="Gene3D" id="3.10.290.10">
    <property type="entry name" value="RNA-binding S4 domain"/>
    <property type="match status" value="1"/>
</dbReference>
<keyword evidence="1 3" id="KW-0694">RNA-binding</keyword>
<sequence>MPRLDSLLVDLGFARSRERAKAAVRAGLVRVDGAVATKPSATVRDGAAVACAGEDHPWVSRGALKLVEGLDAFGVSAKDRICLDLGASTGGFTEVLLSRGARRVYAVDVGHDQLAPSLASDPRVANLERTHAKALGVGLVPDPIGLLVCDVSFISLTKALPPALALCSPGAEAVVLVKPQFELGPDALGKGGLVRAADDALRDWARAAIVPWFEERGWDVIGLQDSPIRGGDGNLEFLLAARHG</sequence>
<evidence type="ECO:0000313" key="6">
    <source>
        <dbReference type="Proteomes" id="UP000563524"/>
    </source>
</evidence>
<dbReference type="SUPFAM" id="SSF53335">
    <property type="entry name" value="S-adenosyl-L-methionine-dependent methyltransferases"/>
    <property type="match status" value="1"/>
</dbReference>
<dbReference type="InterPro" id="IPR002942">
    <property type="entry name" value="S4_RNA-bd"/>
</dbReference>
<dbReference type="GO" id="GO:0008168">
    <property type="term" value="F:methyltransferase activity"/>
    <property type="evidence" value="ECO:0007669"/>
    <property type="project" value="UniProtKB-KW"/>
</dbReference>
<dbReference type="PROSITE" id="PS50889">
    <property type="entry name" value="S4"/>
    <property type="match status" value="1"/>
</dbReference>
<dbReference type="InterPro" id="IPR047048">
    <property type="entry name" value="TlyA"/>
</dbReference>
<dbReference type="Pfam" id="PF01728">
    <property type="entry name" value="FtsJ"/>
    <property type="match status" value="1"/>
</dbReference>
<reference evidence="5 6" key="1">
    <citation type="submission" date="2020-08" db="EMBL/GenBank/DDBJ databases">
        <title>Genomic Encyclopedia of Type Strains, Phase IV (KMG-IV): sequencing the most valuable type-strain genomes for metagenomic binning, comparative biology and taxonomic classification.</title>
        <authorList>
            <person name="Goeker M."/>
        </authorList>
    </citation>
    <scope>NUCLEOTIDE SEQUENCE [LARGE SCALE GENOMIC DNA]</scope>
    <source>
        <strain evidence="5 6">DSM 102850</strain>
    </source>
</reference>
<dbReference type="CDD" id="cd02440">
    <property type="entry name" value="AdoMet_MTases"/>
    <property type="match status" value="1"/>
</dbReference>
<keyword evidence="5" id="KW-0489">Methyltransferase</keyword>
<dbReference type="PIRSF" id="PIRSF005578">
    <property type="entry name" value="TlyA"/>
    <property type="match status" value="1"/>
</dbReference>
<dbReference type="SUPFAM" id="SSF55174">
    <property type="entry name" value="Alpha-L RNA-binding motif"/>
    <property type="match status" value="1"/>
</dbReference>
<proteinExistence type="inferred from homology"/>
<dbReference type="InterPro" id="IPR004538">
    <property type="entry name" value="Hemolysin_A/TlyA"/>
</dbReference>
<feature type="domain" description="RNA-binding S4" evidence="4">
    <location>
        <begin position="2"/>
        <end position="64"/>
    </location>
</feature>
<dbReference type="SMART" id="SM00363">
    <property type="entry name" value="S4"/>
    <property type="match status" value="1"/>
</dbReference>
<dbReference type="RefSeq" id="WP_183816826.1">
    <property type="nucleotide sequence ID" value="NZ_JACHOB010000002.1"/>
</dbReference>
<comment type="caution">
    <text evidence="5">The sequence shown here is derived from an EMBL/GenBank/DDBJ whole genome shotgun (WGS) entry which is preliminary data.</text>
</comment>
<name>A0A840I2U6_9PROT</name>
<dbReference type="EMBL" id="JACHOB010000002">
    <property type="protein sequence ID" value="MBB4658655.1"/>
    <property type="molecule type" value="Genomic_DNA"/>
</dbReference>
<dbReference type="InterPro" id="IPR002877">
    <property type="entry name" value="RNA_MeTrfase_FtsJ_dom"/>
</dbReference>
<organism evidence="5 6">
    <name type="scientific">Parvularcula dongshanensis</name>
    <dbReference type="NCBI Taxonomy" id="1173995"/>
    <lineage>
        <taxon>Bacteria</taxon>
        <taxon>Pseudomonadati</taxon>
        <taxon>Pseudomonadota</taxon>
        <taxon>Alphaproteobacteria</taxon>
        <taxon>Parvularculales</taxon>
        <taxon>Parvularculaceae</taxon>
        <taxon>Parvularcula</taxon>
    </lineage>
</organism>
<dbReference type="AlphaFoldDB" id="A0A840I2U6"/>
<dbReference type="CDD" id="cd00165">
    <property type="entry name" value="S4"/>
    <property type="match status" value="1"/>
</dbReference>
<dbReference type="GO" id="GO:0032259">
    <property type="term" value="P:methylation"/>
    <property type="evidence" value="ECO:0007669"/>
    <property type="project" value="UniProtKB-KW"/>
</dbReference>
<keyword evidence="6" id="KW-1185">Reference proteome</keyword>
<evidence type="ECO:0000256" key="2">
    <source>
        <dbReference type="ARBA" id="ARBA00029460"/>
    </source>
</evidence>
<dbReference type="NCBIfam" id="TIGR00478">
    <property type="entry name" value="tly"/>
    <property type="match status" value="1"/>
</dbReference>
<accession>A0A840I2U6</accession>
<dbReference type="Proteomes" id="UP000563524">
    <property type="component" value="Unassembled WGS sequence"/>
</dbReference>
<dbReference type="InterPro" id="IPR029063">
    <property type="entry name" value="SAM-dependent_MTases_sf"/>
</dbReference>
<evidence type="ECO:0000259" key="4">
    <source>
        <dbReference type="SMART" id="SM00363"/>
    </source>
</evidence>
<dbReference type="EC" id="2.1.1.226" evidence="5"/>
<dbReference type="Pfam" id="PF01479">
    <property type="entry name" value="S4"/>
    <property type="match status" value="1"/>
</dbReference>